<gene>
    <name evidence="3" type="ORF">PDE001_LOCUS9128</name>
</gene>
<protein>
    <submittedName>
        <fullName evidence="3">Uncharacterized protein</fullName>
    </submittedName>
</protein>
<comment type="caution">
    <text evidence="3">The sequence shown here is derived from an EMBL/GenBank/DDBJ whole genome shotgun (WGS) entry which is preliminary data.</text>
</comment>
<organism evidence="3 4">
    <name type="scientific">Peronospora destructor</name>
    <dbReference type="NCBI Taxonomy" id="86335"/>
    <lineage>
        <taxon>Eukaryota</taxon>
        <taxon>Sar</taxon>
        <taxon>Stramenopiles</taxon>
        <taxon>Oomycota</taxon>
        <taxon>Peronosporomycetes</taxon>
        <taxon>Peronosporales</taxon>
        <taxon>Peronosporaceae</taxon>
        <taxon>Peronospora</taxon>
    </lineage>
</organism>
<evidence type="ECO:0000256" key="1">
    <source>
        <dbReference type="SAM" id="Coils"/>
    </source>
</evidence>
<evidence type="ECO:0000313" key="3">
    <source>
        <dbReference type="EMBL" id="CAI5743947.1"/>
    </source>
</evidence>
<dbReference type="Proteomes" id="UP001162029">
    <property type="component" value="Unassembled WGS sequence"/>
</dbReference>
<evidence type="ECO:0000313" key="4">
    <source>
        <dbReference type="Proteomes" id="UP001162029"/>
    </source>
</evidence>
<proteinExistence type="predicted"/>
<reference evidence="3" key="1">
    <citation type="submission" date="2022-12" db="EMBL/GenBank/DDBJ databases">
        <authorList>
            <person name="Webb A."/>
        </authorList>
    </citation>
    <scope>NUCLEOTIDE SEQUENCE</scope>
    <source>
        <strain evidence="3">Pd1</strain>
    </source>
</reference>
<feature type="compositionally biased region" description="Basic and acidic residues" evidence="2">
    <location>
        <begin position="26"/>
        <end position="39"/>
    </location>
</feature>
<dbReference type="EMBL" id="CANTFM010001996">
    <property type="protein sequence ID" value="CAI5743947.1"/>
    <property type="molecule type" value="Genomic_DNA"/>
</dbReference>
<accession>A0AAV0V405</accession>
<keyword evidence="4" id="KW-1185">Reference proteome</keyword>
<feature type="coiled-coil region" evidence="1">
    <location>
        <begin position="73"/>
        <end position="100"/>
    </location>
</feature>
<dbReference type="AlphaFoldDB" id="A0AAV0V405"/>
<sequence>MPSIVIILPTTRATVDRRNHLCKLRYDADSPPSRQERSARAAQAQVRKPFMVGSRKTGTRGRNVSGLSARKAAISASHEVKKLRSEAQRLDEQFSALCTKWKTALPEREVLLAACTAAEQKAVTGRVEQLNCQLKDKLLQQQLYFSALQQKLTQAPLWSSSALCQELFDRMHGYLHLVGPDLESHKKQLQARFEVGVRLAPEIVENFTREFVPLASNVLPFSRTSTAATAIPSPFNAQGGINEKSDGNGCGILVSNVFICKLPASVNILRIFQNVVDNLKNTSIEFEHRLGVLLEVKVPMIVLLPSDYEVEMGPSTYYTHVERQDGEMRGAHTNRAWTGRLVSDDLAVIVTDFVDEDDEEAINAARREGQETQVESDSASWIPPIPKSGLRIDICMLLTIARVKDPETQESYVLMRRLRVHRYNLPPNSPLIHRELYKLLSYFKGDFHLAMLTDAYTNTSDDTNSSVAGSESVRFEKKDKKVLSGMKK</sequence>
<keyword evidence="1" id="KW-0175">Coiled coil</keyword>
<feature type="region of interest" description="Disordered" evidence="2">
    <location>
        <begin position="26"/>
        <end position="45"/>
    </location>
</feature>
<name>A0AAV0V405_9STRA</name>
<evidence type="ECO:0000256" key="2">
    <source>
        <dbReference type="SAM" id="MobiDB-lite"/>
    </source>
</evidence>